<evidence type="ECO:0000313" key="4">
    <source>
        <dbReference type="Proteomes" id="UP001500218"/>
    </source>
</evidence>
<comment type="caution">
    <text evidence="3">The sequence shown here is derived from an EMBL/GenBank/DDBJ whole genome shotgun (WGS) entry which is preliminary data.</text>
</comment>
<name>A0ABP4YHU3_9ACTN</name>
<evidence type="ECO:0000313" key="3">
    <source>
        <dbReference type="EMBL" id="GAA1816393.1"/>
    </source>
</evidence>
<sequence>MTQVLTRSAAPTPEPTRWRHGRPGRLAALTAVARRIGYWRAAAAVIAAGSALRIYHWLSGGSFSQDETSLVISFAHRSLAGLTGRLEYDQMAPIAWLWAEKLAYMVAGPSEQSLRFLPLVAGCLGLVPVAAVARRLLSGPLALVALGVVAGSPQILYYSTQVKQYSAEVALTALLVLLALRADAKPTPRPEAETGRGRVVMFWATAAVAFWFATTSVFTTMTLGGLLVAFAAWRARWRRVAWHGVGGAVAATSLAFMYLVQRPHVADWLAAWWTKHYPGSMAPVGLTPERWLRWTVKCAESLARTAMGVRAAELRVVLMALVVLGAVALLLRLRRTAVLALAPAVVAYLLAMFRLYPFSARLALWVVPLMLIAACAAIDAAARWAWRPRGHWARRTRPVAVVLALALAAGLTWAYAPTIGRRLPHNQLTLYERAEEAIRFVAANRAPGDLVYFGYNTSRVAVWYGPRAGLAWDGLFQPVKGRGCARAQGAVTTGGRISGVEATGEETGAGQPGPAVKPEKLVAAPRVWIVIRATERVNPGRLDEFHTIMARSATLLRERRFNWLLVAEYRFTAQPVGPAPAASRRVVEADCYRFSGR</sequence>
<keyword evidence="2" id="KW-1133">Transmembrane helix</keyword>
<feature type="transmembrane region" description="Helical" evidence="2">
    <location>
        <begin position="362"/>
        <end position="386"/>
    </location>
</feature>
<dbReference type="Proteomes" id="UP001500218">
    <property type="component" value="Unassembled WGS sequence"/>
</dbReference>
<feature type="region of interest" description="Disordered" evidence="1">
    <location>
        <begin position="1"/>
        <end position="20"/>
    </location>
</feature>
<keyword evidence="2" id="KW-0472">Membrane</keyword>
<keyword evidence="4" id="KW-1185">Reference proteome</keyword>
<feature type="transmembrane region" description="Helical" evidence="2">
    <location>
        <begin position="202"/>
        <end position="233"/>
    </location>
</feature>
<organism evidence="3 4">
    <name type="scientific">Luedemannella flava</name>
    <dbReference type="NCBI Taxonomy" id="349316"/>
    <lineage>
        <taxon>Bacteria</taxon>
        <taxon>Bacillati</taxon>
        <taxon>Actinomycetota</taxon>
        <taxon>Actinomycetes</taxon>
        <taxon>Micromonosporales</taxon>
        <taxon>Micromonosporaceae</taxon>
        <taxon>Luedemannella</taxon>
    </lineage>
</organism>
<protein>
    <recommendedName>
        <fullName evidence="5">Glycosyltransferase RgtA/B/C/D-like domain-containing protein</fullName>
    </recommendedName>
</protein>
<feature type="transmembrane region" description="Helical" evidence="2">
    <location>
        <begin position="240"/>
        <end position="260"/>
    </location>
</feature>
<accession>A0ABP4YHU3</accession>
<proteinExistence type="predicted"/>
<feature type="transmembrane region" description="Helical" evidence="2">
    <location>
        <begin position="338"/>
        <end position="356"/>
    </location>
</feature>
<gene>
    <name evidence="3" type="ORF">GCM10009682_41590</name>
</gene>
<evidence type="ECO:0000256" key="1">
    <source>
        <dbReference type="SAM" id="MobiDB-lite"/>
    </source>
</evidence>
<evidence type="ECO:0000256" key="2">
    <source>
        <dbReference type="SAM" id="Phobius"/>
    </source>
</evidence>
<feature type="transmembrane region" description="Helical" evidence="2">
    <location>
        <begin position="114"/>
        <end position="133"/>
    </location>
</feature>
<evidence type="ECO:0008006" key="5">
    <source>
        <dbReference type="Google" id="ProtNLM"/>
    </source>
</evidence>
<feature type="transmembrane region" description="Helical" evidence="2">
    <location>
        <begin position="398"/>
        <end position="416"/>
    </location>
</feature>
<feature type="transmembrane region" description="Helical" evidence="2">
    <location>
        <begin position="314"/>
        <end position="331"/>
    </location>
</feature>
<keyword evidence="2" id="KW-0812">Transmembrane</keyword>
<dbReference type="EMBL" id="BAAALT010000143">
    <property type="protein sequence ID" value="GAA1816393.1"/>
    <property type="molecule type" value="Genomic_DNA"/>
</dbReference>
<dbReference type="RefSeq" id="WP_344134757.1">
    <property type="nucleotide sequence ID" value="NZ_BAAALT010000143.1"/>
</dbReference>
<feature type="transmembrane region" description="Helical" evidence="2">
    <location>
        <begin position="139"/>
        <end position="158"/>
    </location>
</feature>
<reference evidence="4" key="1">
    <citation type="journal article" date="2019" name="Int. J. Syst. Evol. Microbiol.">
        <title>The Global Catalogue of Microorganisms (GCM) 10K type strain sequencing project: providing services to taxonomists for standard genome sequencing and annotation.</title>
        <authorList>
            <consortium name="The Broad Institute Genomics Platform"/>
            <consortium name="The Broad Institute Genome Sequencing Center for Infectious Disease"/>
            <person name="Wu L."/>
            <person name="Ma J."/>
        </authorList>
    </citation>
    <scope>NUCLEOTIDE SEQUENCE [LARGE SCALE GENOMIC DNA]</scope>
    <source>
        <strain evidence="4">JCM 13250</strain>
    </source>
</reference>